<evidence type="ECO:0000256" key="1">
    <source>
        <dbReference type="ARBA" id="ARBA00004196"/>
    </source>
</evidence>
<dbReference type="PANTHER" id="PTHR34820">
    <property type="entry name" value="INNER MEMBRANE PROTEIN YEBZ"/>
    <property type="match status" value="1"/>
</dbReference>
<evidence type="ECO:0000313" key="6">
    <source>
        <dbReference type="EMBL" id="CAB4659548.1"/>
    </source>
</evidence>
<evidence type="ECO:0000313" key="8">
    <source>
        <dbReference type="EMBL" id="CAB4768140.1"/>
    </source>
</evidence>
<dbReference type="GO" id="GO:0006825">
    <property type="term" value="P:copper ion transport"/>
    <property type="evidence" value="ECO:0007669"/>
    <property type="project" value="InterPro"/>
</dbReference>
<dbReference type="EMBL" id="CAEZYB010000008">
    <property type="protein sequence ID" value="CAB4695186.1"/>
    <property type="molecule type" value="Genomic_DNA"/>
</dbReference>
<gene>
    <name evidence="6" type="ORF">UFOPK2254_00656</name>
    <name evidence="7" type="ORF">UFOPK2646_00137</name>
    <name evidence="8" type="ORF">UFOPK2907_00399</name>
    <name evidence="9" type="ORF">UFOPK3197_00442</name>
    <name evidence="10" type="ORF">UFOPK3241_01130</name>
    <name evidence="11" type="ORF">UFOPK3707_00277</name>
    <name evidence="12" type="ORF">UFOPK3937_00245</name>
    <name evidence="13" type="ORF">UFOPK4265_00157</name>
    <name evidence="14" type="ORF">UFOPK4401_00686</name>
</gene>
<reference evidence="8" key="1">
    <citation type="submission" date="2020-05" db="EMBL/GenBank/DDBJ databases">
        <authorList>
            <person name="Chiriac C."/>
            <person name="Salcher M."/>
            <person name="Ghai R."/>
            <person name="Kavagutti S V."/>
        </authorList>
    </citation>
    <scope>NUCLEOTIDE SEQUENCE</scope>
</reference>
<dbReference type="EMBL" id="CAFBOJ010000015">
    <property type="protein sequence ID" value="CAB4972651.1"/>
    <property type="molecule type" value="Genomic_DNA"/>
</dbReference>
<evidence type="ECO:0000313" key="7">
    <source>
        <dbReference type="EMBL" id="CAB4695186.1"/>
    </source>
</evidence>
<dbReference type="EMBL" id="CAFBRB010000062">
    <property type="protein sequence ID" value="CAB5074949.1"/>
    <property type="molecule type" value="Genomic_DNA"/>
</dbReference>
<name>A0A6J6V7M0_9ZZZZ</name>
<dbReference type="PANTHER" id="PTHR34820:SF4">
    <property type="entry name" value="INNER MEMBRANE PROTEIN YEBZ"/>
    <property type="match status" value="1"/>
</dbReference>
<dbReference type="GO" id="GO:0005507">
    <property type="term" value="F:copper ion binding"/>
    <property type="evidence" value="ECO:0007669"/>
    <property type="project" value="InterPro"/>
</dbReference>
<evidence type="ECO:0000313" key="11">
    <source>
        <dbReference type="EMBL" id="CAB4919599.1"/>
    </source>
</evidence>
<dbReference type="GO" id="GO:0005886">
    <property type="term" value="C:plasma membrane"/>
    <property type="evidence" value="ECO:0007669"/>
    <property type="project" value="TreeGrafter"/>
</dbReference>
<evidence type="ECO:0000313" key="14">
    <source>
        <dbReference type="EMBL" id="CAB5074949.1"/>
    </source>
</evidence>
<dbReference type="InterPro" id="IPR007348">
    <property type="entry name" value="CopC_dom"/>
</dbReference>
<dbReference type="EMBL" id="CAFBMY010000026">
    <property type="protein sequence ID" value="CAB4919599.1"/>
    <property type="molecule type" value="Genomic_DNA"/>
</dbReference>
<dbReference type="EMBL" id="CAFBQK010000010">
    <property type="protein sequence ID" value="CAB5046503.1"/>
    <property type="molecule type" value="Genomic_DNA"/>
</dbReference>
<sequence>MKIKRIMCAIGLCLSLGIPGAEAHAQLVETIPKSNAKVQVLPEKVRIEFDGNLITIGDERTNLIIVRDSQGNQIDQNDSIVGGARLTISLKPVRTTGRIHVNYRVVSEDGHPIEGDYFFTVVGSVSAKAVTTPAAKKTITCIKTKKKIKVTAMNPRCASGWRMI</sequence>
<dbReference type="InterPro" id="IPR014756">
    <property type="entry name" value="Ig_E-set"/>
</dbReference>
<evidence type="ECO:0000259" key="5">
    <source>
        <dbReference type="Pfam" id="PF04234"/>
    </source>
</evidence>
<feature type="domain" description="CopC" evidence="5">
    <location>
        <begin position="24"/>
        <end position="121"/>
    </location>
</feature>
<dbReference type="Gene3D" id="2.60.40.1220">
    <property type="match status" value="1"/>
</dbReference>
<dbReference type="InterPro" id="IPR032694">
    <property type="entry name" value="CopC/D"/>
</dbReference>
<accession>A0A6J6V7M0</accession>
<evidence type="ECO:0000313" key="9">
    <source>
        <dbReference type="EMBL" id="CAB4824858.1"/>
    </source>
</evidence>
<dbReference type="SUPFAM" id="SSF81296">
    <property type="entry name" value="E set domains"/>
    <property type="match status" value="1"/>
</dbReference>
<evidence type="ECO:0000256" key="4">
    <source>
        <dbReference type="ARBA" id="ARBA00023008"/>
    </source>
</evidence>
<dbReference type="EMBL" id="CAEZZR010000025">
    <property type="protein sequence ID" value="CAB4768140.1"/>
    <property type="molecule type" value="Genomic_DNA"/>
</dbReference>
<dbReference type="EMBL" id="CAEZWO010000051">
    <property type="protein sequence ID" value="CAB4659548.1"/>
    <property type="molecule type" value="Genomic_DNA"/>
</dbReference>
<evidence type="ECO:0000313" key="12">
    <source>
        <dbReference type="EMBL" id="CAB4972651.1"/>
    </source>
</evidence>
<keyword evidence="3" id="KW-0732">Signal</keyword>
<proteinExistence type="predicted"/>
<evidence type="ECO:0000256" key="3">
    <source>
        <dbReference type="ARBA" id="ARBA00022729"/>
    </source>
</evidence>
<dbReference type="EMBL" id="CAFAZX010000075">
    <property type="protein sequence ID" value="CAB4844806.1"/>
    <property type="molecule type" value="Genomic_DNA"/>
</dbReference>
<dbReference type="Pfam" id="PF04234">
    <property type="entry name" value="CopC"/>
    <property type="match status" value="1"/>
</dbReference>
<dbReference type="GO" id="GO:0046688">
    <property type="term" value="P:response to copper ion"/>
    <property type="evidence" value="ECO:0007669"/>
    <property type="project" value="InterPro"/>
</dbReference>
<evidence type="ECO:0000313" key="13">
    <source>
        <dbReference type="EMBL" id="CAB5046503.1"/>
    </source>
</evidence>
<keyword evidence="4" id="KW-0186">Copper</keyword>
<evidence type="ECO:0000313" key="10">
    <source>
        <dbReference type="EMBL" id="CAB4844806.1"/>
    </source>
</evidence>
<dbReference type="EMBL" id="CAFABI010000033">
    <property type="protein sequence ID" value="CAB4824858.1"/>
    <property type="molecule type" value="Genomic_DNA"/>
</dbReference>
<protein>
    <submittedName>
        <fullName evidence="8">Unannotated protein</fullName>
    </submittedName>
</protein>
<evidence type="ECO:0000256" key="2">
    <source>
        <dbReference type="ARBA" id="ARBA00022723"/>
    </source>
</evidence>
<organism evidence="8">
    <name type="scientific">freshwater metagenome</name>
    <dbReference type="NCBI Taxonomy" id="449393"/>
    <lineage>
        <taxon>unclassified sequences</taxon>
        <taxon>metagenomes</taxon>
        <taxon>ecological metagenomes</taxon>
    </lineage>
</organism>
<dbReference type="GO" id="GO:0030313">
    <property type="term" value="C:cell envelope"/>
    <property type="evidence" value="ECO:0007669"/>
    <property type="project" value="UniProtKB-SubCell"/>
</dbReference>
<dbReference type="GO" id="GO:0042597">
    <property type="term" value="C:periplasmic space"/>
    <property type="evidence" value="ECO:0007669"/>
    <property type="project" value="InterPro"/>
</dbReference>
<comment type="subcellular location">
    <subcellularLocation>
        <location evidence="1">Cell envelope</location>
    </subcellularLocation>
</comment>
<dbReference type="AlphaFoldDB" id="A0A6J6V7M0"/>
<keyword evidence="2" id="KW-0479">Metal-binding</keyword>
<dbReference type="InterPro" id="IPR014755">
    <property type="entry name" value="Cu-Rt/internalin_Ig-like"/>
</dbReference>